<comment type="caution">
    <text evidence="3">The sequence shown here is derived from an EMBL/GenBank/DDBJ whole genome shotgun (WGS) entry which is preliminary data.</text>
</comment>
<protein>
    <recommendedName>
        <fullName evidence="2">SCP domain-containing protein</fullName>
    </recommendedName>
</protein>
<evidence type="ECO:0000313" key="4">
    <source>
        <dbReference type="Proteomes" id="UP001211907"/>
    </source>
</evidence>
<evidence type="ECO:0000256" key="1">
    <source>
        <dbReference type="SAM" id="SignalP"/>
    </source>
</evidence>
<dbReference type="SUPFAM" id="SSF55797">
    <property type="entry name" value="PR-1-like"/>
    <property type="match status" value="1"/>
</dbReference>
<feature type="chain" id="PRO_5041994494" description="SCP domain-containing protein" evidence="1">
    <location>
        <begin position="23"/>
        <end position="379"/>
    </location>
</feature>
<keyword evidence="1" id="KW-0732">Signal</keyword>
<dbReference type="Proteomes" id="UP001211907">
    <property type="component" value="Unassembled WGS sequence"/>
</dbReference>
<dbReference type="SMART" id="SM00198">
    <property type="entry name" value="SCP"/>
    <property type="match status" value="1"/>
</dbReference>
<dbReference type="Pfam" id="PF00188">
    <property type="entry name" value="CAP"/>
    <property type="match status" value="1"/>
</dbReference>
<sequence>MKQAAFSIIVTSFAVLLQIVSSQHVQRRRIQVCDNYKFSYATCQQVASEQSSDGRQVCVQAGQFYVCGLVSSTFATTTSTTTVALAVTALESTITTAAFAAPASSIFVTITLPAVSSTGTTMVSTNKNSTAKISSILYMQVKSVPIVTKETQLAATTSTSIKTYAVTSYMALVPYHVPTTIAATTTSTATRTTKTATITTAMTTTATTAIDTATTITITSTITTTVELGGNCSEFNCEPLAMTDNPPDVSGESFSQGCVDLTNYARNHYNYGVNLLYWDDILATYAAASAAYSATNNCWDCHTNSGAGTSWGQNLFLGENSCQAAYAGWVTNEAAGKDSVNVAQGHFNNVVGFAAAYVSIGCGVASENGNVAVVCNYGL</sequence>
<gene>
    <name evidence="3" type="ORF">HK100_009996</name>
</gene>
<dbReference type="InterPro" id="IPR035940">
    <property type="entry name" value="CAP_sf"/>
</dbReference>
<dbReference type="AlphaFoldDB" id="A0AAD5XDZ5"/>
<evidence type="ECO:0000259" key="2">
    <source>
        <dbReference type="SMART" id="SM00198"/>
    </source>
</evidence>
<keyword evidence="4" id="KW-1185">Reference proteome</keyword>
<dbReference type="EMBL" id="JADGJH010000533">
    <property type="protein sequence ID" value="KAJ3126963.1"/>
    <property type="molecule type" value="Genomic_DNA"/>
</dbReference>
<evidence type="ECO:0000313" key="3">
    <source>
        <dbReference type="EMBL" id="KAJ3126963.1"/>
    </source>
</evidence>
<dbReference type="InterPro" id="IPR014044">
    <property type="entry name" value="CAP_dom"/>
</dbReference>
<feature type="signal peptide" evidence="1">
    <location>
        <begin position="1"/>
        <end position="22"/>
    </location>
</feature>
<feature type="domain" description="SCP" evidence="2">
    <location>
        <begin position="253"/>
        <end position="378"/>
    </location>
</feature>
<organism evidence="3 4">
    <name type="scientific">Physocladia obscura</name>
    <dbReference type="NCBI Taxonomy" id="109957"/>
    <lineage>
        <taxon>Eukaryota</taxon>
        <taxon>Fungi</taxon>
        <taxon>Fungi incertae sedis</taxon>
        <taxon>Chytridiomycota</taxon>
        <taxon>Chytridiomycota incertae sedis</taxon>
        <taxon>Chytridiomycetes</taxon>
        <taxon>Chytridiales</taxon>
        <taxon>Chytriomycetaceae</taxon>
        <taxon>Physocladia</taxon>
    </lineage>
</organism>
<dbReference type="Gene3D" id="3.40.33.10">
    <property type="entry name" value="CAP"/>
    <property type="match status" value="1"/>
</dbReference>
<name>A0AAD5XDZ5_9FUNG</name>
<accession>A0AAD5XDZ5</accession>
<reference evidence="3" key="1">
    <citation type="submission" date="2020-05" db="EMBL/GenBank/DDBJ databases">
        <title>Phylogenomic resolution of chytrid fungi.</title>
        <authorList>
            <person name="Stajich J.E."/>
            <person name="Amses K."/>
            <person name="Simmons R."/>
            <person name="Seto K."/>
            <person name="Myers J."/>
            <person name="Bonds A."/>
            <person name="Quandt C.A."/>
            <person name="Barry K."/>
            <person name="Liu P."/>
            <person name="Grigoriev I."/>
            <person name="Longcore J.E."/>
            <person name="James T.Y."/>
        </authorList>
    </citation>
    <scope>NUCLEOTIDE SEQUENCE</scope>
    <source>
        <strain evidence="3">JEL0513</strain>
    </source>
</reference>
<proteinExistence type="predicted"/>